<dbReference type="GO" id="GO:0016020">
    <property type="term" value="C:membrane"/>
    <property type="evidence" value="ECO:0007669"/>
    <property type="project" value="UniProtKB-SubCell"/>
</dbReference>
<dbReference type="InterPro" id="IPR011701">
    <property type="entry name" value="MFS"/>
</dbReference>
<evidence type="ECO:0000256" key="2">
    <source>
        <dbReference type="ARBA" id="ARBA00022448"/>
    </source>
</evidence>
<sequence>MTTAAVPPVSTRPADWPSPGRGWFAVGVLTLGYTVSFIDRTILSLLIDPIKADLLLSDTQIALLQGLAFGLFYTVMGMPLGWLVDRTSRRRVIGIGVTFWCLMTAACGLAQNFWHLFLARMGVGAGEACLSPGAISMIGDYFPPERRAFPISVYSMASAIGAGLALMVGGVVIDMVSRGPPVALPLIGVVAPWQATFVIVGLAGLIVVLLLAFVSEPARRDAVVKEAPGEGLVGHLKRYPAFHLLHLGGMACYTMLIYGVLSWMPAFFMRTFAWTPGEVGMRYGLVVMIFGGAGLSFAGWLSSHLSRKGVEAASLKITGLSILLVTPLLIAAGLASTGWMAVAILAPAMLFFTASGGIAVAALQEAAPGRLRGRVAALYYFVLGVVGLTVGPLTVALFTDYVFGDPNALGPALALTALVVAPLAGTLVLLSIKPFKSVLAEINGLDAGPAMGTHLFKETDSEPAR</sequence>
<name>A0A1X7G0M4_9SPHN</name>
<comment type="subcellular location">
    <subcellularLocation>
        <location evidence="1">Membrane</location>
        <topology evidence="1">Multi-pass membrane protein</topology>
    </subcellularLocation>
</comment>
<evidence type="ECO:0000256" key="6">
    <source>
        <dbReference type="SAM" id="Phobius"/>
    </source>
</evidence>
<reference evidence="9" key="1">
    <citation type="submission" date="2017-04" db="EMBL/GenBank/DDBJ databases">
        <authorList>
            <person name="Varghese N."/>
            <person name="Submissions S."/>
        </authorList>
    </citation>
    <scope>NUCLEOTIDE SEQUENCE [LARGE SCALE GENOMIC DNA]</scope>
    <source>
        <strain evidence="9">Dd16</strain>
    </source>
</reference>
<evidence type="ECO:0000313" key="9">
    <source>
        <dbReference type="Proteomes" id="UP000192934"/>
    </source>
</evidence>
<feature type="transmembrane region" description="Helical" evidence="6">
    <location>
        <begin position="22"/>
        <end position="43"/>
    </location>
</feature>
<feature type="transmembrane region" description="Helical" evidence="6">
    <location>
        <begin position="193"/>
        <end position="214"/>
    </location>
</feature>
<evidence type="ECO:0000259" key="7">
    <source>
        <dbReference type="PROSITE" id="PS50850"/>
    </source>
</evidence>
<feature type="transmembrane region" description="Helical" evidence="6">
    <location>
        <begin position="151"/>
        <end position="173"/>
    </location>
</feature>
<dbReference type="Pfam" id="PF07690">
    <property type="entry name" value="MFS_1"/>
    <property type="match status" value="1"/>
</dbReference>
<organism evidence="8 9">
    <name type="scientific">Allosphingosinicella indica</name>
    <dbReference type="NCBI Taxonomy" id="941907"/>
    <lineage>
        <taxon>Bacteria</taxon>
        <taxon>Pseudomonadati</taxon>
        <taxon>Pseudomonadota</taxon>
        <taxon>Alphaproteobacteria</taxon>
        <taxon>Sphingomonadales</taxon>
        <taxon>Sphingomonadaceae</taxon>
        <taxon>Allosphingosinicella</taxon>
    </lineage>
</organism>
<dbReference type="SUPFAM" id="SSF103473">
    <property type="entry name" value="MFS general substrate transporter"/>
    <property type="match status" value="1"/>
</dbReference>
<evidence type="ECO:0000256" key="4">
    <source>
        <dbReference type="ARBA" id="ARBA00022989"/>
    </source>
</evidence>
<dbReference type="STRING" id="941907.SAMN06295910_0915"/>
<dbReference type="EMBL" id="LT840185">
    <property type="protein sequence ID" value="SMF61912.1"/>
    <property type="molecule type" value="Genomic_DNA"/>
</dbReference>
<protein>
    <submittedName>
        <fullName evidence="8">Sugar phosphate permease</fullName>
    </submittedName>
</protein>
<dbReference type="GO" id="GO:0022857">
    <property type="term" value="F:transmembrane transporter activity"/>
    <property type="evidence" value="ECO:0007669"/>
    <property type="project" value="InterPro"/>
</dbReference>
<gene>
    <name evidence="8" type="ORF">SAMN06295910_0915</name>
</gene>
<feature type="transmembrane region" description="Helical" evidence="6">
    <location>
        <begin position="410"/>
        <end position="432"/>
    </location>
</feature>
<dbReference type="PROSITE" id="PS50850">
    <property type="entry name" value="MFS"/>
    <property type="match status" value="1"/>
</dbReference>
<dbReference type="PANTHER" id="PTHR23505:SF79">
    <property type="entry name" value="PROTEIN SPINSTER"/>
    <property type="match status" value="1"/>
</dbReference>
<feature type="transmembrane region" description="Helical" evidence="6">
    <location>
        <begin position="244"/>
        <end position="268"/>
    </location>
</feature>
<dbReference type="RefSeq" id="WP_085217712.1">
    <property type="nucleotide sequence ID" value="NZ_LT840185.1"/>
</dbReference>
<proteinExistence type="predicted"/>
<accession>A0A1X7G0M4</accession>
<feature type="domain" description="Major facilitator superfamily (MFS) profile" evidence="7">
    <location>
        <begin position="25"/>
        <end position="437"/>
    </location>
</feature>
<feature type="transmembrane region" description="Helical" evidence="6">
    <location>
        <begin position="341"/>
        <end position="363"/>
    </location>
</feature>
<keyword evidence="9" id="KW-1185">Reference proteome</keyword>
<dbReference type="Gene3D" id="1.20.1250.20">
    <property type="entry name" value="MFS general substrate transporter like domains"/>
    <property type="match status" value="1"/>
</dbReference>
<evidence type="ECO:0000313" key="8">
    <source>
        <dbReference type="EMBL" id="SMF61912.1"/>
    </source>
</evidence>
<dbReference type="InterPro" id="IPR020846">
    <property type="entry name" value="MFS_dom"/>
</dbReference>
<dbReference type="OrthoDB" id="7400989at2"/>
<feature type="transmembrane region" description="Helical" evidence="6">
    <location>
        <begin position="117"/>
        <end position="139"/>
    </location>
</feature>
<feature type="transmembrane region" description="Helical" evidence="6">
    <location>
        <begin position="280"/>
        <end position="301"/>
    </location>
</feature>
<feature type="transmembrane region" description="Helical" evidence="6">
    <location>
        <begin position="91"/>
        <end position="111"/>
    </location>
</feature>
<dbReference type="PANTHER" id="PTHR23505">
    <property type="entry name" value="SPINSTER"/>
    <property type="match status" value="1"/>
</dbReference>
<evidence type="ECO:0000256" key="5">
    <source>
        <dbReference type="ARBA" id="ARBA00023136"/>
    </source>
</evidence>
<evidence type="ECO:0000256" key="1">
    <source>
        <dbReference type="ARBA" id="ARBA00004141"/>
    </source>
</evidence>
<feature type="transmembrane region" description="Helical" evidence="6">
    <location>
        <begin position="313"/>
        <end position="335"/>
    </location>
</feature>
<dbReference type="CDD" id="cd17328">
    <property type="entry name" value="MFS_spinster_like"/>
    <property type="match status" value="1"/>
</dbReference>
<dbReference type="AlphaFoldDB" id="A0A1X7G0M4"/>
<keyword evidence="5 6" id="KW-0472">Membrane</keyword>
<keyword evidence="4 6" id="KW-1133">Transmembrane helix</keyword>
<keyword evidence="2" id="KW-0813">Transport</keyword>
<dbReference type="InterPro" id="IPR044770">
    <property type="entry name" value="MFS_spinster-like"/>
</dbReference>
<keyword evidence="3 6" id="KW-0812">Transmembrane</keyword>
<dbReference type="Proteomes" id="UP000192934">
    <property type="component" value="Chromosome I"/>
</dbReference>
<feature type="transmembrane region" description="Helical" evidence="6">
    <location>
        <begin position="375"/>
        <end position="398"/>
    </location>
</feature>
<feature type="transmembrane region" description="Helical" evidence="6">
    <location>
        <begin position="63"/>
        <end position="84"/>
    </location>
</feature>
<dbReference type="InterPro" id="IPR036259">
    <property type="entry name" value="MFS_trans_sf"/>
</dbReference>
<evidence type="ECO:0000256" key="3">
    <source>
        <dbReference type="ARBA" id="ARBA00022692"/>
    </source>
</evidence>